<reference evidence="5 6" key="1">
    <citation type="submission" date="2017-02" db="EMBL/GenBank/DDBJ databases">
        <authorList>
            <person name="Peterson S.W."/>
        </authorList>
    </citation>
    <scope>NUCLEOTIDE SEQUENCE [LARGE SCALE GENOMIC DNA]</scope>
    <source>
        <strain evidence="5 6">ATCC 43324</strain>
    </source>
</reference>
<accession>A0A1T4N8U3</accession>
<dbReference type="InterPro" id="IPR025178">
    <property type="entry name" value="Lnb_N"/>
</dbReference>
<evidence type="ECO:0000259" key="4">
    <source>
        <dbReference type="Pfam" id="PF25221"/>
    </source>
</evidence>
<evidence type="ECO:0000313" key="5">
    <source>
        <dbReference type="EMBL" id="SJZ75543.1"/>
    </source>
</evidence>
<dbReference type="EMBL" id="FUXK01000009">
    <property type="protein sequence ID" value="SJZ75543.1"/>
    <property type="molecule type" value="Genomic_DNA"/>
</dbReference>
<keyword evidence="1" id="KW-1133">Transmembrane helix</keyword>
<dbReference type="Pfam" id="PF25221">
    <property type="entry name" value="5TMH_Lnb"/>
    <property type="match status" value="1"/>
</dbReference>
<dbReference type="eggNOG" id="ENOG502Z87C">
    <property type="taxonomic scope" value="Bacteria"/>
</dbReference>
<name>A0A1T4N8U3_9BACT</name>
<feature type="domain" description="Lnb N-terminal periplasmic" evidence="3">
    <location>
        <begin position="34"/>
        <end position="171"/>
    </location>
</feature>
<keyword evidence="1" id="KW-0472">Membrane</keyword>
<feature type="transmembrane region" description="Helical" evidence="1">
    <location>
        <begin position="294"/>
        <end position="318"/>
    </location>
</feature>
<gene>
    <name evidence="5" type="ORF">SAMN02745202_00984</name>
</gene>
<keyword evidence="1" id="KW-0812">Transmembrane</keyword>
<feature type="domain" description="Lnb-like transmembrane" evidence="4">
    <location>
        <begin position="267"/>
        <end position="386"/>
    </location>
</feature>
<dbReference type="Pfam" id="PF13387">
    <property type="entry name" value="Lnb_N"/>
    <property type="match status" value="1"/>
</dbReference>
<feature type="chain" id="PRO_5012933555" evidence="2">
    <location>
        <begin position="26"/>
        <end position="403"/>
    </location>
</feature>
<dbReference type="STRING" id="28136.SAMN02745202_00984"/>
<evidence type="ECO:0000256" key="1">
    <source>
        <dbReference type="SAM" id="Phobius"/>
    </source>
</evidence>
<dbReference type="InterPro" id="IPR057436">
    <property type="entry name" value="5TMH_Lnb"/>
</dbReference>
<keyword evidence="2" id="KW-0732">Signal</keyword>
<proteinExistence type="predicted"/>
<evidence type="ECO:0000313" key="6">
    <source>
        <dbReference type="Proteomes" id="UP000190065"/>
    </source>
</evidence>
<evidence type="ECO:0000256" key="2">
    <source>
        <dbReference type="SAM" id="SignalP"/>
    </source>
</evidence>
<dbReference type="AlphaFoldDB" id="A0A1T4N8U3"/>
<protein>
    <submittedName>
        <fullName evidence="5">Uncharacterized protein</fullName>
    </submittedName>
</protein>
<dbReference type="Proteomes" id="UP000190065">
    <property type="component" value="Unassembled WGS sequence"/>
</dbReference>
<evidence type="ECO:0000259" key="3">
    <source>
        <dbReference type="Pfam" id="PF13387"/>
    </source>
</evidence>
<feature type="transmembrane region" description="Helical" evidence="1">
    <location>
        <begin position="374"/>
        <end position="390"/>
    </location>
</feature>
<feature type="transmembrane region" description="Helical" evidence="1">
    <location>
        <begin position="324"/>
        <end position="342"/>
    </location>
</feature>
<organism evidence="5 6">
    <name type="scientific">Segatella oulorum</name>
    <dbReference type="NCBI Taxonomy" id="28136"/>
    <lineage>
        <taxon>Bacteria</taxon>
        <taxon>Pseudomonadati</taxon>
        <taxon>Bacteroidota</taxon>
        <taxon>Bacteroidia</taxon>
        <taxon>Bacteroidales</taxon>
        <taxon>Prevotellaceae</taxon>
        <taxon>Segatella</taxon>
    </lineage>
</organism>
<sequence length="403" mass="46542">MIRFQETFKASILLFLLSLTSIVKAAETPDAIYGDSLQISLLTCGPGKEVYSLYGHTAIRFHDVRNQQDLVINYGMFSFAQKNFILRFIFGLTDYEMGIIPFDAFMKEYKREHRWVIEQVLNLSSADKRSIAMAIDANYLPENRVYRYNYFYDNCTTRARDLLANNIQGTVVYKSTPNTQTTFRSEIHQWNRQQLWARFGNDLLLGIGADQNLTPEAQQFLPDSLRKDFQTAIIRYQNGKERPLVAATHALYWPQEKTVAFSLTSFLCSPFAFIALLFLITMSVWLLRKRVPKSYFWVVQAVRLLTGLCGILLTMMLFSQHPTVRLNLQILFLNPLNLLFFVPKLRQSKRFNQVMAGCYVLACVGALFQTYAENVFLVAFILLFIQVATMKESNIIPRTQHGQ</sequence>
<feature type="signal peptide" evidence="2">
    <location>
        <begin position="1"/>
        <end position="25"/>
    </location>
</feature>
<feature type="transmembrane region" description="Helical" evidence="1">
    <location>
        <begin position="263"/>
        <end position="287"/>
    </location>
</feature>